<dbReference type="Proteomes" id="UP001596514">
    <property type="component" value="Unassembled WGS sequence"/>
</dbReference>
<name>A0ABW2TA04_9ACTN</name>
<organism evidence="1 2">
    <name type="scientific">Streptosporangium amethystogenes subsp. fukuiense</name>
    <dbReference type="NCBI Taxonomy" id="698418"/>
    <lineage>
        <taxon>Bacteria</taxon>
        <taxon>Bacillati</taxon>
        <taxon>Actinomycetota</taxon>
        <taxon>Actinomycetes</taxon>
        <taxon>Streptosporangiales</taxon>
        <taxon>Streptosporangiaceae</taxon>
        <taxon>Streptosporangium</taxon>
    </lineage>
</organism>
<protein>
    <submittedName>
        <fullName evidence="1">DUF6339 family protein</fullName>
    </submittedName>
</protein>
<dbReference type="Pfam" id="PF19866">
    <property type="entry name" value="DUF6339"/>
    <property type="match status" value="1"/>
</dbReference>
<dbReference type="RefSeq" id="WP_386273248.1">
    <property type="nucleotide sequence ID" value="NZ_JBHSIJ010000002.1"/>
</dbReference>
<proteinExistence type="predicted"/>
<evidence type="ECO:0000313" key="1">
    <source>
        <dbReference type="EMBL" id="MFC7605543.1"/>
    </source>
</evidence>
<sequence>MDDSPRWETRLLRDFIDEAMRRFGDGPPTAADAWLAPRLHAILRITRREAADAGLWNFLSMGLAPDYVFWRHIGRAKKSDDPQTVNSHRFCGPFHTQAFARLWWAAELFRDGDDYSPVELASRNQDVFNTVLRMEIIHHRPTAQALIQLMEQGTIKGGREVNAAAAAVNAAASTLLFEVLAPDDQLDSDARRAWMDDGETAVISYDRLPDGPDDGAISGQAVNALLPLFEKLFSEAPVRDRSS</sequence>
<dbReference type="InterPro" id="IPR045920">
    <property type="entry name" value="DUF6339"/>
</dbReference>
<gene>
    <name evidence="1" type="ORF">ACFQVD_36125</name>
</gene>
<comment type="caution">
    <text evidence="1">The sequence shown here is derived from an EMBL/GenBank/DDBJ whole genome shotgun (WGS) entry which is preliminary data.</text>
</comment>
<dbReference type="EMBL" id="JBHTEE010000001">
    <property type="protein sequence ID" value="MFC7605543.1"/>
    <property type="molecule type" value="Genomic_DNA"/>
</dbReference>
<reference evidence="2" key="1">
    <citation type="journal article" date="2019" name="Int. J. Syst. Evol. Microbiol.">
        <title>The Global Catalogue of Microorganisms (GCM) 10K type strain sequencing project: providing services to taxonomists for standard genome sequencing and annotation.</title>
        <authorList>
            <consortium name="The Broad Institute Genomics Platform"/>
            <consortium name="The Broad Institute Genome Sequencing Center for Infectious Disease"/>
            <person name="Wu L."/>
            <person name="Ma J."/>
        </authorList>
    </citation>
    <scope>NUCLEOTIDE SEQUENCE [LARGE SCALE GENOMIC DNA]</scope>
    <source>
        <strain evidence="2">JCM 10083</strain>
    </source>
</reference>
<evidence type="ECO:0000313" key="2">
    <source>
        <dbReference type="Proteomes" id="UP001596514"/>
    </source>
</evidence>
<keyword evidence="2" id="KW-1185">Reference proteome</keyword>
<accession>A0ABW2TA04</accession>